<dbReference type="PANTHER" id="PTHR28584">
    <property type="entry name" value="FAMILY WITH SEQUENCE SIMILARITY 228 MEMBER A"/>
    <property type="match status" value="1"/>
</dbReference>
<sequence length="312" mass="35587">MIWTRLLNRGKGYTPETGDRRQGGLKSVLRSDTRLHSREDGDRRPETGRYSPCCKASRAQIGAKSDRLPTSPWNVTPVNSADMPLKNRTSGAAGLIMVHTPAPLGLLTSTVAGEAVPLPTRVAGEAVPLPTKTPSGGWTTGRRGAGREKRRSEAWLPGPPRGPWVDWLSHTSFRRLQVKLESENQEARAITQPLLDTENGFVKDLERFLCQQERAERRKRELLHKRWTERVWTPIQRSVEKQVSHCCYEEAERIRSMFLQYIHYCNSKGFVFLENYDPQEYNPFHLHINRPQVFTVTTPALRDPLFLQSHEG</sequence>
<feature type="region of interest" description="Disordered" evidence="2">
    <location>
        <begin position="126"/>
        <end position="156"/>
    </location>
</feature>
<proteinExistence type="inferred from homology"/>
<evidence type="ECO:0000256" key="1">
    <source>
        <dbReference type="ARBA" id="ARBA00007753"/>
    </source>
</evidence>
<feature type="region of interest" description="Disordered" evidence="2">
    <location>
        <begin position="29"/>
        <end position="82"/>
    </location>
</feature>
<evidence type="ECO:0000256" key="2">
    <source>
        <dbReference type="SAM" id="MobiDB-lite"/>
    </source>
</evidence>
<name>A0AAN8KTR3_9TELE</name>
<evidence type="ECO:0000313" key="3">
    <source>
        <dbReference type="EMBL" id="KAK6297878.1"/>
    </source>
</evidence>
<dbReference type="InterPro" id="IPR040046">
    <property type="entry name" value="FAM228"/>
</dbReference>
<evidence type="ECO:0000313" key="4">
    <source>
        <dbReference type="Proteomes" id="UP001356427"/>
    </source>
</evidence>
<accession>A0AAN8KTR3</accession>
<comment type="similarity">
    <text evidence="1">Belongs to the FAM228 family.</text>
</comment>
<organism evidence="3 4">
    <name type="scientific">Coregonus suidteri</name>
    <dbReference type="NCBI Taxonomy" id="861788"/>
    <lineage>
        <taxon>Eukaryota</taxon>
        <taxon>Metazoa</taxon>
        <taxon>Chordata</taxon>
        <taxon>Craniata</taxon>
        <taxon>Vertebrata</taxon>
        <taxon>Euteleostomi</taxon>
        <taxon>Actinopterygii</taxon>
        <taxon>Neopterygii</taxon>
        <taxon>Teleostei</taxon>
        <taxon>Protacanthopterygii</taxon>
        <taxon>Salmoniformes</taxon>
        <taxon>Salmonidae</taxon>
        <taxon>Coregoninae</taxon>
        <taxon>Coregonus</taxon>
    </lineage>
</organism>
<feature type="compositionally biased region" description="Basic and acidic residues" evidence="2">
    <location>
        <begin position="29"/>
        <end position="47"/>
    </location>
</feature>
<gene>
    <name evidence="3" type="ORF">J4Q44_G00324610</name>
</gene>
<protein>
    <recommendedName>
        <fullName evidence="5">Protein FAM228B</fullName>
    </recommendedName>
</protein>
<dbReference type="PANTHER" id="PTHR28584:SF1">
    <property type="entry name" value="PROTEIN FAM228B"/>
    <property type="match status" value="1"/>
</dbReference>
<keyword evidence="4" id="KW-1185">Reference proteome</keyword>
<evidence type="ECO:0008006" key="5">
    <source>
        <dbReference type="Google" id="ProtNLM"/>
    </source>
</evidence>
<comment type="caution">
    <text evidence="3">The sequence shown here is derived from an EMBL/GenBank/DDBJ whole genome shotgun (WGS) entry which is preliminary data.</text>
</comment>
<dbReference type="EMBL" id="JAGTTL010000031">
    <property type="protein sequence ID" value="KAK6297878.1"/>
    <property type="molecule type" value="Genomic_DNA"/>
</dbReference>
<dbReference type="Proteomes" id="UP001356427">
    <property type="component" value="Unassembled WGS sequence"/>
</dbReference>
<dbReference type="AlphaFoldDB" id="A0AAN8KTR3"/>
<reference evidence="3 4" key="1">
    <citation type="submission" date="2021-04" db="EMBL/GenBank/DDBJ databases">
        <authorList>
            <person name="De Guttry C."/>
            <person name="Zahm M."/>
            <person name="Klopp C."/>
            <person name="Cabau C."/>
            <person name="Louis A."/>
            <person name="Berthelot C."/>
            <person name="Parey E."/>
            <person name="Roest Crollius H."/>
            <person name="Montfort J."/>
            <person name="Robinson-Rechavi M."/>
            <person name="Bucao C."/>
            <person name="Bouchez O."/>
            <person name="Gislard M."/>
            <person name="Lluch J."/>
            <person name="Milhes M."/>
            <person name="Lampietro C."/>
            <person name="Lopez Roques C."/>
            <person name="Donnadieu C."/>
            <person name="Braasch I."/>
            <person name="Desvignes T."/>
            <person name="Postlethwait J."/>
            <person name="Bobe J."/>
            <person name="Wedekind C."/>
            <person name="Guiguen Y."/>
        </authorList>
    </citation>
    <scope>NUCLEOTIDE SEQUENCE [LARGE SCALE GENOMIC DNA]</scope>
    <source>
        <strain evidence="3">Cs_M1</strain>
        <tissue evidence="3">Blood</tissue>
    </source>
</reference>